<organism evidence="11 12">
    <name type="scientific">Desulfosporosinus fructosivorans</name>
    <dbReference type="NCBI Taxonomy" id="2018669"/>
    <lineage>
        <taxon>Bacteria</taxon>
        <taxon>Bacillati</taxon>
        <taxon>Bacillota</taxon>
        <taxon>Clostridia</taxon>
        <taxon>Eubacteriales</taxon>
        <taxon>Desulfitobacteriaceae</taxon>
        <taxon>Desulfosporosinus</taxon>
    </lineage>
</organism>
<dbReference type="RefSeq" id="WP_135546074.1">
    <property type="nucleotide sequence ID" value="NZ_SPQQ01000003.1"/>
</dbReference>
<dbReference type="EMBL" id="SPQQ01000003">
    <property type="protein sequence ID" value="TGE38093.1"/>
    <property type="molecule type" value="Genomic_DNA"/>
</dbReference>
<evidence type="ECO:0000256" key="3">
    <source>
        <dbReference type="ARBA" id="ARBA00022448"/>
    </source>
</evidence>
<accession>A0A4Z0R7I5</accession>
<dbReference type="InterPro" id="IPR003439">
    <property type="entry name" value="ABC_transporter-like_ATP-bd"/>
</dbReference>
<comment type="caution">
    <text evidence="11">The sequence shown here is derived from an EMBL/GenBank/DDBJ whole genome shotgun (WGS) entry which is preliminary data.</text>
</comment>
<dbReference type="GO" id="GO:0005886">
    <property type="term" value="C:plasma membrane"/>
    <property type="evidence" value="ECO:0007669"/>
    <property type="project" value="UniProtKB-SubCell"/>
</dbReference>
<evidence type="ECO:0000259" key="10">
    <source>
        <dbReference type="PROSITE" id="PS50893"/>
    </source>
</evidence>
<keyword evidence="3" id="KW-0813">Transport</keyword>
<protein>
    <submittedName>
        <fullName evidence="11">ABC transporter ATP-binding protein</fullName>
    </submittedName>
</protein>
<keyword evidence="12" id="KW-1185">Reference proteome</keyword>
<keyword evidence="5" id="KW-0997">Cell inner membrane</keyword>
<dbReference type="Pfam" id="PF00005">
    <property type="entry name" value="ABC_tran"/>
    <property type="match status" value="1"/>
</dbReference>
<sequence>MELLKVRDLKIFTPDNRSLVHGLNFSIHAGEWFALIGESGSGKSISAFALSALLPNGLRREVQEIQLLGKDLSKLSEWELRKIRGTEIAYVFQDYQSAFTPYFRLGRQMDEVMQAHTDWSKGKRQTKAWEALNEVGLEGAEVYRRYPFQLSGGQLQRAALTLAMMMEPKLLIADEPTSALDAMSANTVLTLLARLKNEKGCAVLFITHDLRCVRRYADRVAIMQNGSIIEAGPKQEVFKNPREVYTQNLLASVPPLYNPPRRLPILGQEPLEEGTLYATTSNA</sequence>
<evidence type="ECO:0000313" key="12">
    <source>
        <dbReference type="Proteomes" id="UP000298460"/>
    </source>
</evidence>
<evidence type="ECO:0000256" key="8">
    <source>
        <dbReference type="ARBA" id="ARBA00022967"/>
    </source>
</evidence>
<feature type="domain" description="ABC transporter" evidence="10">
    <location>
        <begin position="4"/>
        <end position="250"/>
    </location>
</feature>
<dbReference type="CDD" id="cd03257">
    <property type="entry name" value="ABC_NikE_OppD_transporters"/>
    <property type="match status" value="1"/>
</dbReference>
<dbReference type="GO" id="GO:0005524">
    <property type="term" value="F:ATP binding"/>
    <property type="evidence" value="ECO:0007669"/>
    <property type="project" value="UniProtKB-KW"/>
</dbReference>
<dbReference type="Proteomes" id="UP000298460">
    <property type="component" value="Unassembled WGS sequence"/>
</dbReference>
<dbReference type="Pfam" id="PF08352">
    <property type="entry name" value="oligo_HPY"/>
    <property type="match status" value="1"/>
</dbReference>
<reference evidence="11 12" key="1">
    <citation type="submission" date="2019-03" db="EMBL/GenBank/DDBJ databases">
        <title>Draft Genome Sequence of Desulfosporosinus fructosivorans Strain 63.6F, Isolated from Marine Sediment in the Baltic Sea.</title>
        <authorList>
            <person name="Hausmann B."/>
            <person name="Vandieken V."/>
            <person name="Pjevac P."/>
            <person name="Schreck K."/>
            <person name="Herbold C.W."/>
            <person name="Loy A."/>
        </authorList>
    </citation>
    <scope>NUCLEOTIDE SEQUENCE [LARGE SCALE GENOMIC DNA]</scope>
    <source>
        <strain evidence="11 12">63.6F</strain>
    </source>
</reference>
<dbReference type="PANTHER" id="PTHR43297:SF14">
    <property type="entry name" value="ATPASE AAA-TYPE CORE DOMAIN-CONTAINING PROTEIN"/>
    <property type="match status" value="1"/>
</dbReference>
<dbReference type="InterPro" id="IPR027417">
    <property type="entry name" value="P-loop_NTPase"/>
</dbReference>
<dbReference type="SUPFAM" id="SSF52540">
    <property type="entry name" value="P-loop containing nucleoside triphosphate hydrolases"/>
    <property type="match status" value="1"/>
</dbReference>
<comment type="subcellular location">
    <subcellularLocation>
        <location evidence="1">Cell membrane</location>
        <topology evidence="1">Peripheral membrane protein</topology>
    </subcellularLocation>
</comment>
<comment type="similarity">
    <text evidence="2">Belongs to the ABC transporter superfamily.</text>
</comment>
<dbReference type="InterPro" id="IPR013563">
    <property type="entry name" value="Oligopep_ABC_C"/>
</dbReference>
<dbReference type="PROSITE" id="PS50893">
    <property type="entry name" value="ABC_TRANSPORTER_2"/>
    <property type="match status" value="1"/>
</dbReference>
<keyword evidence="7 11" id="KW-0067">ATP-binding</keyword>
<dbReference type="GO" id="GO:0016887">
    <property type="term" value="F:ATP hydrolysis activity"/>
    <property type="evidence" value="ECO:0007669"/>
    <property type="project" value="InterPro"/>
</dbReference>
<keyword evidence="6" id="KW-0547">Nucleotide-binding</keyword>
<dbReference type="GO" id="GO:0015833">
    <property type="term" value="P:peptide transport"/>
    <property type="evidence" value="ECO:0007669"/>
    <property type="project" value="InterPro"/>
</dbReference>
<evidence type="ECO:0000256" key="9">
    <source>
        <dbReference type="ARBA" id="ARBA00023136"/>
    </source>
</evidence>
<dbReference type="OrthoDB" id="9806285at2"/>
<evidence type="ECO:0000256" key="2">
    <source>
        <dbReference type="ARBA" id="ARBA00005417"/>
    </source>
</evidence>
<evidence type="ECO:0000256" key="1">
    <source>
        <dbReference type="ARBA" id="ARBA00004202"/>
    </source>
</evidence>
<dbReference type="InterPro" id="IPR003593">
    <property type="entry name" value="AAA+_ATPase"/>
</dbReference>
<dbReference type="AlphaFoldDB" id="A0A4Z0R7I5"/>
<keyword evidence="4" id="KW-1003">Cell membrane</keyword>
<gene>
    <name evidence="11" type="ORF">E4K67_08890</name>
</gene>
<proteinExistence type="inferred from homology"/>
<evidence type="ECO:0000256" key="4">
    <source>
        <dbReference type="ARBA" id="ARBA00022475"/>
    </source>
</evidence>
<keyword evidence="9" id="KW-0472">Membrane</keyword>
<dbReference type="SMART" id="SM00382">
    <property type="entry name" value="AAA"/>
    <property type="match status" value="1"/>
</dbReference>
<evidence type="ECO:0000256" key="6">
    <source>
        <dbReference type="ARBA" id="ARBA00022741"/>
    </source>
</evidence>
<dbReference type="InterPro" id="IPR050388">
    <property type="entry name" value="ABC_Ni/Peptide_Import"/>
</dbReference>
<dbReference type="Gene3D" id="3.40.50.300">
    <property type="entry name" value="P-loop containing nucleotide triphosphate hydrolases"/>
    <property type="match status" value="1"/>
</dbReference>
<evidence type="ECO:0000256" key="5">
    <source>
        <dbReference type="ARBA" id="ARBA00022519"/>
    </source>
</evidence>
<evidence type="ECO:0000256" key="7">
    <source>
        <dbReference type="ARBA" id="ARBA00022840"/>
    </source>
</evidence>
<keyword evidence="8" id="KW-1278">Translocase</keyword>
<evidence type="ECO:0000313" key="11">
    <source>
        <dbReference type="EMBL" id="TGE38093.1"/>
    </source>
</evidence>
<name>A0A4Z0R7I5_9FIRM</name>
<dbReference type="PANTHER" id="PTHR43297">
    <property type="entry name" value="OLIGOPEPTIDE TRANSPORT ATP-BINDING PROTEIN APPD"/>
    <property type="match status" value="1"/>
</dbReference>